<gene>
    <name evidence="2" type="ORF">CQW23_11552</name>
</gene>
<sequence length="147" mass="16934">MHVIKYGVLQFQRRIRSERVPTDNAEVPVGEAGLDLGSNETETGRVSHKERLGGDEPYITSSDKDSFVLDEDDYCGDDEHEVVDSGRLRTVKLSKKRTTNQKIIHDPTVKKVVWQLGMDFKDVSEFRRAVTKYTVRKRVPLEKWVNE</sequence>
<comment type="caution">
    <text evidence="2">The sequence shown here is derived from an EMBL/GenBank/DDBJ whole genome shotgun (WGS) entry which is preliminary data.</text>
</comment>
<reference evidence="3" key="2">
    <citation type="journal article" date="2017" name="J. Anim. Genet.">
        <title>Multiple reference genome sequences of hot pepper reveal the massive evolution of plant disease resistance genes by retroduplication.</title>
        <authorList>
            <person name="Kim S."/>
            <person name="Park J."/>
            <person name="Yeom S.-I."/>
            <person name="Kim Y.-M."/>
            <person name="Seo E."/>
            <person name="Kim K.-T."/>
            <person name="Kim M.-S."/>
            <person name="Lee J.M."/>
            <person name="Cheong K."/>
            <person name="Shin H.-S."/>
            <person name="Kim S.-B."/>
            <person name="Han K."/>
            <person name="Lee J."/>
            <person name="Park M."/>
            <person name="Lee H.-A."/>
            <person name="Lee H.-Y."/>
            <person name="Lee Y."/>
            <person name="Oh S."/>
            <person name="Lee J.H."/>
            <person name="Choi E."/>
            <person name="Choi E."/>
            <person name="Lee S.E."/>
            <person name="Jeon J."/>
            <person name="Kim H."/>
            <person name="Choi G."/>
            <person name="Song H."/>
            <person name="Lee J."/>
            <person name="Lee S.-C."/>
            <person name="Kwon J.-K."/>
            <person name="Lee H.-Y."/>
            <person name="Koo N."/>
            <person name="Hong Y."/>
            <person name="Kim R.W."/>
            <person name="Kang W.-H."/>
            <person name="Huh J.H."/>
            <person name="Kang B.-C."/>
            <person name="Yang T.-J."/>
            <person name="Lee Y.-H."/>
            <person name="Bennetzen J.L."/>
            <person name="Choi D."/>
        </authorList>
    </citation>
    <scope>NUCLEOTIDE SEQUENCE [LARGE SCALE GENOMIC DNA]</scope>
    <source>
        <strain evidence="3">cv. PBC81</strain>
    </source>
</reference>
<organism evidence="2 3">
    <name type="scientific">Capsicum baccatum</name>
    <name type="common">Peruvian pepper</name>
    <dbReference type="NCBI Taxonomy" id="33114"/>
    <lineage>
        <taxon>Eukaryota</taxon>
        <taxon>Viridiplantae</taxon>
        <taxon>Streptophyta</taxon>
        <taxon>Embryophyta</taxon>
        <taxon>Tracheophyta</taxon>
        <taxon>Spermatophyta</taxon>
        <taxon>Magnoliopsida</taxon>
        <taxon>eudicotyledons</taxon>
        <taxon>Gunneridae</taxon>
        <taxon>Pentapetalae</taxon>
        <taxon>asterids</taxon>
        <taxon>lamiids</taxon>
        <taxon>Solanales</taxon>
        <taxon>Solanaceae</taxon>
        <taxon>Solanoideae</taxon>
        <taxon>Capsiceae</taxon>
        <taxon>Capsicum</taxon>
    </lineage>
</organism>
<protein>
    <submittedName>
        <fullName evidence="2">Uncharacterized protein</fullName>
    </submittedName>
</protein>
<evidence type="ECO:0000313" key="2">
    <source>
        <dbReference type="EMBL" id="PHT47344.1"/>
    </source>
</evidence>
<name>A0A2G2WQ16_CAPBA</name>
<evidence type="ECO:0000313" key="3">
    <source>
        <dbReference type="Proteomes" id="UP000224567"/>
    </source>
</evidence>
<proteinExistence type="predicted"/>
<feature type="region of interest" description="Disordered" evidence="1">
    <location>
        <begin position="22"/>
        <end position="57"/>
    </location>
</feature>
<dbReference type="OrthoDB" id="1304465at2759"/>
<keyword evidence="3" id="KW-1185">Reference proteome</keyword>
<accession>A0A2G2WQ16</accession>
<dbReference type="EMBL" id="MLFT02000005">
    <property type="protein sequence ID" value="PHT47344.1"/>
    <property type="molecule type" value="Genomic_DNA"/>
</dbReference>
<dbReference type="AlphaFoldDB" id="A0A2G2WQ16"/>
<evidence type="ECO:0000256" key="1">
    <source>
        <dbReference type="SAM" id="MobiDB-lite"/>
    </source>
</evidence>
<feature type="compositionally biased region" description="Basic and acidic residues" evidence="1">
    <location>
        <begin position="42"/>
        <end position="54"/>
    </location>
</feature>
<reference evidence="2 3" key="1">
    <citation type="journal article" date="2017" name="Genome Biol.">
        <title>New reference genome sequences of hot pepper reveal the massive evolution of plant disease-resistance genes by retroduplication.</title>
        <authorList>
            <person name="Kim S."/>
            <person name="Park J."/>
            <person name="Yeom S.I."/>
            <person name="Kim Y.M."/>
            <person name="Seo E."/>
            <person name="Kim K.T."/>
            <person name="Kim M.S."/>
            <person name="Lee J.M."/>
            <person name="Cheong K."/>
            <person name="Shin H.S."/>
            <person name="Kim S.B."/>
            <person name="Han K."/>
            <person name="Lee J."/>
            <person name="Park M."/>
            <person name="Lee H.A."/>
            <person name="Lee H.Y."/>
            <person name="Lee Y."/>
            <person name="Oh S."/>
            <person name="Lee J.H."/>
            <person name="Choi E."/>
            <person name="Choi E."/>
            <person name="Lee S.E."/>
            <person name="Jeon J."/>
            <person name="Kim H."/>
            <person name="Choi G."/>
            <person name="Song H."/>
            <person name="Lee J."/>
            <person name="Lee S.C."/>
            <person name="Kwon J.K."/>
            <person name="Lee H.Y."/>
            <person name="Koo N."/>
            <person name="Hong Y."/>
            <person name="Kim R.W."/>
            <person name="Kang W.H."/>
            <person name="Huh J.H."/>
            <person name="Kang B.C."/>
            <person name="Yang T.J."/>
            <person name="Lee Y.H."/>
            <person name="Bennetzen J.L."/>
            <person name="Choi D."/>
        </authorList>
    </citation>
    <scope>NUCLEOTIDE SEQUENCE [LARGE SCALE GENOMIC DNA]</scope>
    <source>
        <strain evidence="3">cv. PBC81</strain>
    </source>
</reference>
<dbReference type="Proteomes" id="UP000224567">
    <property type="component" value="Unassembled WGS sequence"/>
</dbReference>